<proteinExistence type="predicted"/>
<gene>
    <name evidence="1" type="ORF">ARMOST_20908</name>
</gene>
<organism evidence="1 2">
    <name type="scientific">Armillaria ostoyae</name>
    <name type="common">Armillaria root rot fungus</name>
    <dbReference type="NCBI Taxonomy" id="47428"/>
    <lineage>
        <taxon>Eukaryota</taxon>
        <taxon>Fungi</taxon>
        <taxon>Dikarya</taxon>
        <taxon>Basidiomycota</taxon>
        <taxon>Agaricomycotina</taxon>
        <taxon>Agaricomycetes</taxon>
        <taxon>Agaricomycetidae</taxon>
        <taxon>Agaricales</taxon>
        <taxon>Marasmiineae</taxon>
        <taxon>Physalacriaceae</taxon>
        <taxon>Armillaria</taxon>
    </lineage>
</organism>
<dbReference type="PANTHER" id="PTHR43431">
    <property type="entry name" value="OXIDOREDUCTASE, SHORT CHAIN DEHYDROGENASE/REDUCTASE FAMILY (AFU_ORTHOLOGUE AFUA_5G14000)"/>
    <property type="match status" value="1"/>
</dbReference>
<dbReference type="PANTHER" id="PTHR43431:SF7">
    <property type="entry name" value="OXIDOREDUCTASE, SHORT CHAIN DEHYDROGENASE_REDUCTASE FAMILY (AFU_ORTHOLOGUE AFUA_5G14000)"/>
    <property type="match status" value="1"/>
</dbReference>
<reference evidence="2" key="1">
    <citation type="journal article" date="2017" name="Nat. Ecol. Evol.">
        <title>Genome expansion and lineage-specific genetic innovations in the forest pathogenic fungi Armillaria.</title>
        <authorList>
            <person name="Sipos G."/>
            <person name="Prasanna A.N."/>
            <person name="Walter M.C."/>
            <person name="O'Connor E."/>
            <person name="Balint B."/>
            <person name="Krizsan K."/>
            <person name="Kiss B."/>
            <person name="Hess J."/>
            <person name="Varga T."/>
            <person name="Slot J."/>
            <person name="Riley R."/>
            <person name="Boka B."/>
            <person name="Rigling D."/>
            <person name="Barry K."/>
            <person name="Lee J."/>
            <person name="Mihaltcheva S."/>
            <person name="LaButti K."/>
            <person name="Lipzen A."/>
            <person name="Waldron R."/>
            <person name="Moloney N.M."/>
            <person name="Sperisen C."/>
            <person name="Kredics L."/>
            <person name="Vagvoelgyi C."/>
            <person name="Patrignani A."/>
            <person name="Fitzpatrick D."/>
            <person name="Nagy I."/>
            <person name="Doyle S."/>
            <person name="Anderson J.B."/>
            <person name="Grigoriev I.V."/>
            <person name="Gueldener U."/>
            <person name="Muensterkoetter M."/>
            <person name="Nagy L.G."/>
        </authorList>
    </citation>
    <scope>NUCLEOTIDE SEQUENCE [LARGE SCALE GENOMIC DNA]</scope>
    <source>
        <strain evidence="2">C18/9</strain>
    </source>
</reference>
<evidence type="ECO:0000313" key="1">
    <source>
        <dbReference type="EMBL" id="SJL17358.1"/>
    </source>
</evidence>
<dbReference type="Pfam" id="PF00106">
    <property type="entry name" value="adh_short"/>
    <property type="match status" value="1"/>
</dbReference>
<name>A0A284S8P9_ARMOS</name>
<sequence length="306" mass="34167">MAGLRDRKEERACIMERKGQPIRVALYNTTHDVWKPFLDITPEDVQGVTQTNFGGVFVFSKNVIQALQANQVDEKGRRGSSIFTGAIASVRGNIMTSAFSSGKHTLRALSQSLVKEFGKQNIHVSHAIIDGGILTNSARERHNDSEWEQNEDVRLSPDGIAESYLHLIKQPRSAWTWELDFSSLYRGDRFSSAEQHLKRKAPLGLAIATDMFSRLDIMLRDVSSSGARVRNHYLLNSDIPHEVGVAKNCKDIRCGTDILESPSRLEIALRQWRPASEDFLLPSNILKRDGYCSANSCLVSPITSAV</sequence>
<dbReference type="InterPro" id="IPR002347">
    <property type="entry name" value="SDR_fam"/>
</dbReference>
<dbReference type="STRING" id="47428.A0A284S8P9"/>
<dbReference type="OrthoDB" id="5399006at2759"/>
<protein>
    <submittedName>
        <fullName evidence="1">Uncharacterized protein</fullName>
    </submittedName>
</protein>
<dbReference type="SUPFAM" id="SSF51735">
    <property type="entry name" value="NAD(P)-binding Rossmann-fold domains"/>
    <property type="match status" value="1"/>
</dbReference>
<dbReference type="Gene3D" id="3.40.50.720">
    <property type="entry name" value="NAD(P)-binding Rossmann-like Domain"/>
    <property type="match status" value="1"/>
</dbReference>
<evidence type="ECO:0000313" key="2">
    <source>
        <dbReference type="Proteomes" id="UP000219338"/>
    </source>
</evidence>
<dbReference type="Proteomes" id="UP000219338">
    <property type="component" value="Unassembled WGS sequence"/>
</dbReference>
<dbReference type="AlphaFoldDB" id="A0A284S8P9"/>
<dbReference type="EMBL" id="FUEG01000043">
    <property type="protein sequence ID" value="SJL17358.1"/>
    <property type="molecule type" value="Genomic_DNA"/>
</dbReference>
<dbReference type="InterPro" id="IPR036291">
    <property type="entry name" value="NAD(P)-bd_dom_sf"/>
</dbReference>
<keyword evidence="2" id="KW-1185">Reference proteome</keyword>
<accession>A0A284S8P9</accession>